<organism evidence="5 6">
    <name type="scientific">Halobacillus litoralis</name>
    <dbReference type="NCBI Taxonomy" id="45668"/>
    <lineage>
        <taxon>Bacteria</taxon>
        <taxon>Bacillati</taxon>
        <taxon>Bacillota</taxon>
        <taxon>Bacilli</taxon>
        <taxon>Bacillales</taxon>
        <taxon>Bacillaceae</taxon>
        <taxon>Halobacillus</taxon>
    </lineage>
</organism>
<name>A0A845DS14_9BACI</name>
<dbReference type="GO" id="GO:0019867">
    <property type="term" value="C:outer membrane"/>
    <property type="evidence" value="ECO:0007669"/>
    <property type="project" value="InterPro"/>
</dbReference>
<feature type="domain" description="LysM" evidence="4">
    <location>
        <begin position="90"/>
        <end position="133"/>
    </location>
</feature>
<dbReference type="SUPFAM" id="SSF54106">
    <property type="entry name" value="LysM domain"/>
    <property type="match status" value="2"/>
</dbReference>
<feature type="domain" description="LysM" evidence="4">
    <location>
        <begin position="28"/>
        <end position="71"/>
    </location>
</feature>
<dbReference type="Proteomes" id="UP000460949">
    <property type="component" value="Unassembled WGS sequence"/>
</dbReference>
<keyword evidence="1 3" id="KW-0732">Signal</keyword>
<evidence type="ECO:0000256" key="3">
    <source>
        <dbReference type="SAM" id="SignalP"/>
    </source>
</evidence>
<sequence>MKKTVFSVAATVALTGAFATSVSAHESEQYSVNKGDTLWSISQKYNVSVNNLKSWNDLNSNLIYPSQTLAVSNAHSNQASTSTTKSSNASTYTVKSGDTLFAISQKFNISVDQLMAWNNLSSTLIYPGEQFKVDGQKAAETSTAPAEESTVKSSESSQKSSSSSNASAKETSAESTEAVQANTNKGTSNDVVKEITAEATAYTANCTGCSGVTATGIDLNANPNQKVIAVDPNVIPLGSKVYVEGYGTAIAGDTGGAINGNRVDLYMQDRGDALDFGRQTVKVQVLAD</sequence>
<dbReference type="CDD" id="cd22786">
    <property type="entry name" value="DPBB_YuiC-like"/>
    <property type="match status" value="1"/>
</dbReference>
<evidence type="ECO:0000256" key="2">
    <source>
        <dbReference type="SAM" id="MobiDB-lite"/>
    </source>
</evidence>
<dbReference type="InterPro" id="IPR036779">
    <property type="entry name" value="LysM_dom_sf"/>
</dbReference>
<dbReference type="InterPro" id="IPR010611">
    <property type="entry name" value="3D_dom"/>
</dbReference>
<dbReference type="Gene3D" id="3.10.350.10">
    <property type="entry name" value="LysM domain"/>
    <property type="match status" value="2"/>
</dbReference>
<reference evidence="5 6" key="1">
    <citation type="submission" date="2019-11" db="EMBL/GenBank/DDBJ databases">
        <title>Genome sequences of 17 halophilic strains isolated from different environments.</title>
        <authorList>
            <person name="Furrow R.E."/>
        </authorList>
    </citation>
    <scope>NUCLEOTIDE SEQUENCE [LARGE SCALE GENOMIC DNA]</scope>
    <source>
        <strain evidence="5 6">22511_23_Filter</strain>
    </source>
</reference>
<feature type="region of interest" description="Disordered" evidence="2">
    <location>
        <begin position="136"/>
        <end position="185"/>
    </location>
</feature>
<evidence type="ECO:0000313" key="5">
    <source>
        <dbReference type="EMBL" id="MYL19335.1"/>
    </source>
</evidence>
<proteinExistence type="predicted"/>
<feature type="compositionally biased region" description="Low complexity" evidence="2">
    <location>
        <begin position="138"/>
        <end position="178"/>
    </location>
</feature>
<dbReference type="RefSeq" id="WP_160835733.1">
    <property type="nucleotide sequence ID" value="NZ_WMET01000001.1"/>
</dbReference>
<dbReference type="EMBL" id="WMET01000001">
    <property type="protein sequence ID" value="MYL19335.1"/>
    <property type="molecule type" value="Genomic_DNA"/>
</dbReference>
<gene>
    <name evidence="5" type="ORF">GLW04_05490</name>
</gene>
<dbReference type="InterPro" id="IPR036908">
    <property type="entry name" value="RlpA-like_sf"/>
</dbReference>
<dbReference type="SMART" id="SM00257">
    <property type="entry name" value="LysM"/>
    <property type="match status" value="2"/>
</dbReference>
<feature type="signal peptide" evidence="3">
    <location>
        <begin position="1"/>
        <end position="24"/>
    </location>
</feature>
<evidence type="ECO:0000313" key="6">
    <source>
        <dbReference type="Proteomes" id="UP000460949"/>
    </source>
</evidence>
<accession>A0A845DS14</accession>
<evidence type="ECO:0000259" key="4">
    <source>
        <dbReference type="PROSITE" id="PS51782"/>
    </source>
</evidence>
<dbReference type="AlphaFoldDB" id="A0A845DS14"/>
<dbReference type="InterPro" id="IPR018392">
    <property type="entry name" value="LysM"/>
</dbReference>
<dbReference type="PANTHER" id="PTHR39160">
    <property type="entry name" value="CELL WALL-BINDING PROTEIN YOCH"/>
    <property type="match status" value="1"/>
</dbReference>
<dbReference type="PROSITE" id="PS51782">
    <property type="entry name" value="LYSM"/>
    <property type="match status" value="2"/>
</dbReference>
<dbReference type="Pfam" id="PF01476">
    <property type="entry name" value="LysM"/>
    <property type="match status" value="2"/>
</dbReference>
<dbReference type="CDD" id="cd00118">
    <property type="entry name" value="LysM"/>
    <property type="match status" value="2"/>
</dbReference>
<evidence type="ECO:0000256" key="1">
    <source>
        <dbReference type="ARBA" id="ARBA00022729"/>
    </source>
</evidence>
<comment type="caution">
    <text evidence="5">The sequence shown here is derived from an EMBL/GenBank/DDBJ whole genome shotgun (WGS) entry which is preliminary data.</text>
</comment>
<dbReference type="Pfam" id="PF06725">
    <property type="entry name" value="3D"/>
    <property type="match status" value="1"/>
</dbReference>
<dbReference type="GO" id="GO:0009254">
    <property type="term" value="P:peptidoglycan turnover"/>
    <property type="evidence" value="ECO:0007669"/>
    <property type="project" value="InterPro"/>
</dbReference>
<dbReference type="InterPro" id="IPR051933">
    <property type="entry name" value="Resuscitation_pf_RpfB"/>
</dbReference>
<feature type="chain" id="PRO_5032273379" evidence="3">
    <location>
        <begin position="25"/>
        <end position="288"/>
    </location>
</feature>
<protein>
    <submittedName>
        <fullName evidence="5">LysM peptidoglycan-binding domain-containing protein</fullName>
    </submittedName>
</protein>
<dbReference type="SUPFAM" id="SSF50685">
    <property type="entry name" value="Barwin-like endoglucanases"/>
    <property type="match status" value="1"/>
</dbReference>
<dbReference type="PANTHER" id="PTHR39160:SF6">
    <property type="entry name" value="CELL WALL-BINDING PROTEIN YOCH"/>
    <property type="match status" value="1"/>
</dbReference>
<dbReference type="GO" id="GO:0004553">
    <property type="term" value="F:hydrolase activity, hydrolyzing O-glycosyl compounds"/>
    <property type="evidence" value="ECO:0007669"/>
    <property type="project" value="InterPro"/>
</dbReference>